<organism evidence="19 20">
    <name type="scientific">Psylliodes chrysocephalus</name>
    <dbReference type="NCBI Taxonomy" id="3402493"/>
    <lineage>
        <taxon>Eukaryota</taxon>
        <taxon>Metazoa</taxon>
        <taxon>Ecdysozoa</taxon>
        <taxon>Arthropoda</taxon>
        <taxon>Hexapoda</taxon>
        <taxon>Insecta</taxon>
        <taxon>Pterygota</taxon>
        <taxon>Neoptera</taxon>
        <taxon>Endopterygota</taxon>
        <taxon>Coleoptera</taxon>
        <taxon>Polyphaga</taxon>
        <taxon>Cucujiformia</taxon>
        <taxon>Chrysomeloidea</taxon>
        <taxon>Chrysomelidae</taxon>
        <taxon>Galerucinae</taxon>
        <taxon>Alticini</taxon>
        <taxon>Psylliodes</taxon>
    </lineage>
</organism>
<evidence type="ECO:0000313" key="19">
    <source>
        <dbReference type="EMBL" id="CAH1109172.1"/>
    </source>
</evidence>
<keyword evidence="10" id="KW-0325">Glycoprotein</keyword>
<keyword evidence="9" id="KW-1015">Disulfide bond</keyword>
<dbReference type="GO" id="GO:0008239">
    <property type="term" value="F:dipeptidyl-peptidase activity"/>
    <property type="evidence" value="ECO:0007669"/>
    <property type="project" value="TreeGrafter"/>
</dbReference>
<keyword evidence="8" id="KW-0865">Zymogen</keyword>
<gene>
    <name evidence="19" type="ORF">PSYICH_LOCUS8542</name>
</gene>
<evidence type="ECO:0000256" key="2">
    <source>
        <dbReference type="ARBA" id="ARBA00011079"/>
    </source>
</evidence>
<comment type="similarity">
    <text evidence="2">Belongs to the peptidase S28 family.</text>
</comment>
<dbReference type="GO" id="GO:0006508">
    <property type="term" value="P:proteolysis"/>
    <property type="evidence" value="ECO:0007669"/>
    <property type="project" value="UniProtKB-KW"/>
</dbReference>
<evidence type="ECO:0000256" key="16">
    <source>
        <dbReference type="ARBA" id="ARBA00076475"/>
    </source>
</evidence>
<evidence type="ECO:0000256" key="15">
    <source>
        <dbReference type="ARBA" id="ARBA00073691"/>
    </source>
</evidence>
<evidence type="ECO:0000256" key="13">
    <source>
        <dbReference type="ARBA" id="ARBA00059701"/>
    </source>
</evidence>
<dbReference type="AlphaFoldDB" id="A0A9P0D2P5"/>
<accession>A0A9P0D2P5</accession>
<dbReference type="InterPro" id="IPR008758">
    <property type="entry name" value="Peptidase_S28"/>
</dbReference>
<dbReference type="FunFam" id="1.20.120.980:FF:000002">
    <property type="entry name" value="lysosomal Pro-X carboxypeptidase"/>
    <property type="match status" value="1"/>
</dbReference>
<dbReference type="GO" id="GO:0004185">
    <property type="term" value="F:serine-type carboxypeptidase activity"/>
    <property type="evidence" value="ECO:0007669"/>
    <property type="project" value="UniProtKB-EC"/>
</dbReference>
<dbReference type="Pfam" id="PF05577">
    <property type="entry name" value="Peptidase_S28"/>
    <property type="match status" value="1"/>
</dbReference>
<dbReference type="OrthoDB" id="2130629at2759"/>
<comment type="subcellular location">
    <subcellularLocation>
        <location evidence="1">Lysosome</location>
    </subcellularLocation>
</comment>
<dbReference type="GO" id="GO:0005764">
    <property type="term" value="C:lysosome"/>
    <property type="evidence" value="ECO:0007669"/>
    <property type="project" value="UniProtKB-SubCell"/>
</dbReference>
<protein>
    <recommendedName>
        <fullName evidence="15">Lysosomal Pro-X carboxypeptidase</fullName>
        <ecNumber evidence="14">3.4.16.2</ecNumber>
    </recommendedName>
    <alternativeName>
        <fullName evidence="17">Proline carboxypeptidase</fullName>
    </alternativeName>
    <alternativeName>
        <fullName evidence="16">Prolylcarboxypeptidase</fullName>
    </alternativeName>
</protein>
<keyword evidence="6" id="KW-0732">Signal</keyword>
<evidence type="ECO:0000256" key="8">
    <source>
        <dbReference type="ARBA" id="ARBA00023145"/>
    </source>
</evidence>
<dbReference type="InterPro" id="IPR042269">
    <property type="entry name" value="Ser_carbopepase_S28_SKS"/>
</dbReference>
<dbReference type="InterPro" id="IPR029058">
    <property type="entry name" value="AB_hydrolase_fold"/>
</dbReference>
<evidence type="ECO:0000256" key="1">
    <source>
        <dbReference type="ARBA" id="ARBA00004371"/>
    </source>
</evidence>
<name>A0A9P0D2P5_9CUCU</name>
<comment type="function">
    <text evidence="13">Cleaves C-terminal amino acids linked to proline in peptides such as angiotensin II, III and des-Arg9-bradykinin. This cleavage occurs at acidic pH, but enzymatic activity is retained with some substrates at neutral pH.</text>
</comment>
<keyword evidence="4" id="KW-0121">Carboxypeptidase</keyword>
<comment type="catalytic activity">
    <reaction evidence="12">
        <text>Cleavage of a -Pro-|-Xaa bond to release a C-terminal amino acid.</text>
        <dbReference type="EC" id="3.4.16.2"/>
    </reaction>
</comment>
<evidence type="ECO:0000256" key="11">
    <source>
        <dbReference type="ARBA" id="ARBA00023228"/>
    </source>
</evidence>
<evidence type="ECO:0000313" key="20">
    <source>
        <dbReference type="Proteomes" id="UP001153636"/>
    </source>
</evidence>
<evidence type="ECO:0000256" key="17">
    <source>
        <dbReference type="ARBA" id="ARBA00076608"/>
    </source>
</evidence>
<dbReference type="SUPFAM" id="SSF53474">
    <property type="entry name" value="alpha/beta-Hydrolases"/>
    <property type="match status" value="1"/>
</dbReference>
<keyword evidence="11" id="KW-0458">Lysosome</keyword>
<evidence type="ECO:0000256" key="9">
    <source>
        <dbReference type="ARBA" id="ARBA00023157"/>
    </source>
</evidence>
<reference evidence="19" key="1">
    <citation type="submission" date="2022-01" db="EMBL/GenBank/DDBJ databases">
        <authorList>
            <person name="King R."/>
        </authorList>
    </citation>
    <scope>NUCLEOTIDE SEQUENCE</scope>
</reference>
<evidence type="ECO:0000256" key="18">
    <source>
        <dbReference type="SAM" id="Coils"/>
    </source>
</evidence>
<comment type="subunit">
    <text evidence="3">Homodimer.</text>
</comment>
<sequence length="490" mass="56750">MPSYGTANKPSSSATFRADRGIVQMMKVDKDKSEKKIKDAIELLKATEEGRARAKAEKLRAEINRLKHTIEQMNHMLKKMNEQSERQELKHDALIKQLINDNNQQINDNNKKLINDTHKQINNNKSNDTDKQNKDPESIVALADFALLIQEMKKILFKNFNHNSSNTEPIIAFGGYYAGMLSALLRMKYPFLVRAALTSSAPLFYLPGLTSCEGYYQKATQVFERHGHEKCVKTIQLGWNIIETLTKSKIGMNYISSTWKLCTKLQTAEDVKMLVDWLSKIFIELSMANYPYPSNYYNPVPAFPVMVFCDKLNTGYYNDTKAFIQIFANALQMYTNYTGKTYCNNIYSKEEDLNDVAWKYQTCTELIMPKCSTEQDMFITKKWVYEKFASDCYKKFEVRPKPNFMFLAYGINKLKHYTNILFSSSTTDPASWGVVDFNKSDEVDKSLETYQIMDAPYLMEFRGANPSDNNYILEARKFYISVLKKWLKLN</sequence>
<dbReference type="PANTHER" id="PTHR11010:SF38">
    <property type="entry name" value="LYSOSOMAL PRO-X CARBOXYPEPTIDASE"/>
    <property type="match status" value="1"/>
</dbReference>
<dbReference type="EC" id="3.4.16.2" evidence="14"/>
<keyword evidence="7" id="KW-0378">Hydrolase</keyword>
<proteinExistence type="inferred from homology"/>
<evidence type="ECO:0000256" key="4">
    <source>
        <dbReference type="ARBA" id="ARBA00022645"/>
    </source>
</evidence>
<evidence type="ECO:0000256" key="12">
    <source>
        <dbReference type="ARBA" id="ARBA00052013"/>
    </source>
</evidence>
<feature type="coiled-coil region" evidence="18">
    <location>
        <begin position="30"/>
        <end position="116"/>
    </location>
</feature>
<dbReference type="PANTHER" id="PTHR11010">
    <property type="entry name" value="PROTEASE S28 PRO-X CARBOXYPEPTIDASE-RELATED"/>
    <property type="match status" value="1"/>
</dbReference>
<evidence type="ECO:0000256" key="10">
    <source>
        <dbReference type="ARBA" id="ARBA00023180"/>
    </source>
</evidence>
<dbReference type="Proteomes" id="UP001153636">
    <property type="component" value="Chromosome 3"/>
</dbReference>
<dbReference type="EMBL" id="OV651815">
    <property type="protein sequence ID" value="CAH1109172.1"/>
    <property type="molecule type" value="Genomic_DNA"/>
</dbReference>
<keyword evidence="18" id="KW-0175">Coiled coil</keyword>
<keyword evidence="20" id="KW-1185">Reference proteome</keyword>
<evidence type="ECO:0000256" key="14">
    <source>
        <dbReference type="ARBA" id="ARBA00066456"/>
    </source>
</evidence>
<evidence type="ECO:0000256" key="6">
    <source>
        <dbReference type="ARBA" id="ARBA00022729"/>
    </source>
</evidence>
<dbReference type="Gene3D" id="1.20.120.980">
    <property type="entry name" value="Serine carboxypeptidase S28, SKS domain"/>
    <property type="match status" value="1"/>
</dbReference>
<evidence type="ECO:0000256" key="7">
    <source>
        <dbReference type="ARBA" id="ARBA00022801"/>
    </source>
</evidence>
<evidence type="ECO:0000256" key="5">
    <source>
        <dbReference type="ARBA" id="ARBA00022670"/>
    </source>
</evidence>
<keyword evidence="5" id="KW-0645">Protease</keyword>
<evidence type="ECO:0000256" key="3">
    <source>
        <dbReference type="ARBA" id="ARBA00011738"/>
    </source>
</evidence>